<dbReference type="EMBL" id="SMFK01000014">
    <property type="protein sequence ID" value="TDD94750.1"/>
    <property type="molecule type" value="Genomic_DNA"/>
</dbReference>
<protein>
    <submittedName>
        <fullName evidence="2">Aldo/keto reductase</fullName>
    </submittedName>
</protein>
<proteinExistence type="predicted"/>
<dbReference type="Proteomes" id="UP000295479">
    <property type="component" value="Unassembled WGS sequence"/>
</dbReference>
<reference evidence="2 3" key="1">
    <citation type="submission" date="2019-03" db="EMBL/GenBank/DDBJ databases">
        <title>Flavobacterium AR-3-4 sp. nov. isolated from arctic soil.</title>
        <authorList>
            <person name="Chaudhary D.K."/>
        </authorList>
    </citation>
    <scope>NUCLEOTIDE SEQUENCE [LARGE SCALE GENOMIC DNA]</scope>
    <source>
        <strain evidence="2 3">AR-3-4</strain>
    </source>
</reference>
<accession>A0A4R5C980</accession>
<dbReference type="PANTHER" id="PTHR43312:SF1">
    <property type="entry name" value="NADP-DEPENDENT OXIDOREDUCTASE DOMAIN-CONTAINING PROTEIN"/>
    <property type="match status" value="1"/>
</dbReference>
<dbReference type="InterPro" id="IPR023210">
    <property type="entry name" value="NADP_OxRdtase_dom"/>
</dbReference>
<dbReference type="InterPro" id="IPR036812">
    <property type="entry name" value="NAD(P)_OxRdtase_dom_sf"/>
</dbReference>
<dbReference type="SUPFAM" id="SSF51430">
    <property type="entry name" value="NAD(P)-linked oxidoreductase"/>
    <property type="match status" value="1"/>
</dbReference>
<comment type="caution">
    <text evidence="2">The sequence shown here is derived from an EMBL/GenBank/DDBJ whole genome shotgun (WGS) entry which is preliminary data.</text>
</comment>
<name>A0A4R5C980_9FLAO</name>
<sequence length="319" mass="36554">MELTITTKIGIGLAALGRPEYINIRENHAIDKSEKAFRENAFKVLDFAYKKGVRYFDTAPSYGKGESYLIDWKTDRKHSDVILSTKWGYTYVANWELGYKGKHEVKEHSLEKLLEQWKVSQSLLPDLKIYQVHSATLESGILKNEAVLKQLHTIKKNNSLQIGISTSGANQNEILLEAMTIKVDDDYLFDSFQVTYNILEQSTFDILTILHSKNKTIIIKEALANGRVFNIENETVFPILDKLSKKYKVGIDAIALRFVMESINPTYVLSGASDTKQLEQNLKALDKKLTFTSTEMNQLKLLTTNPKSYWEERSLLEWD</sequence>
<dbReference type="InterPro" id="IPR053135">
    <property type="entry name" value="AKR2_Oxidoreductase"/>
</dbReference>
<organism evidence="2 3">
    <name type="scientific">Flavobacterium cellulosilyticum</name>
    <dbReference type="NCBI Taxonomy" id="2541731"/>
    <lineage>
        <taxon>Bacteria</taxon>
        <taxon>Pseudomonadati</taxon>
        <taxon>Bacteroidota</taxon>
        <taxon>Flavobacteriia</taxon>
        <taxon>Flavobacteriales</taxon>
        <taxon>Flavobacteriaceae</taxon>
        <taxon>Flavobacterium</taxon>
    </lineage>
</organism>
<evidence type="ECO:0000259" key="1">
    <source>
        <dbReference type="Pfam" id="PF00248"/>
    </source>
</evidence>
<evidence type="ECO:0000313" key="3">
    <source>
        <dbReference type="Proteomes" id="UP000295479"/>
    </source>
</evidence>
<dbReference type="PANTHER" id="PTHR43312">
    <property type="entry name" value="D-THREO-ALDOSE 1-DEHYDROGENASE"/>
    <property type="match status" value="1"/>
</dbReference>
<evidence type="ECO:0000313" key="2">
    <source>
        <dbReference type="EMBL" id="TDD94750.1"/>
    </source>
</evidence>
<keyword evidence="3" id="KW-1185">Reference proteome</keyword>
<feature type="domain" description="NADP-dependent oxidoreductase" evidence="1">
    <location>
        <begin position="9"/>
        <end position="300"/>
    </location>
</feature>
<dbReference type="OrthoDB" id="9773828at2"/>
<dbReference type="Pfam" id="PF00248">
    <property type="entry name" value="Aldo_ket_red"/>
    <property type="match status" value="1"/>
</dbReference>
<gene>
    <name evidence="2" type="ORF">E0F76_16020</name>
</gene>
<dbReference type="AlphaFoldDB" id="A0A4R5C980"/>
<dbReference type="Gene3D" id="3.20.20.100">
    <property type="entry name" value="NADP-dependent oxidoreductase domain"/>
    <property type="match status" value="1"/>
</dbReference>